<feature type="region of interest" description="Disordered" evidence="5">
    <location>
        <begin position="1"/>
        <end position="65"/>
    </location>
</feature>
<evidence type="ECO:0000313" key="8">
    <source>
        <dbReference type="Proteomes" id="UP000758155"/>
    </source>
</evidence>
<evidence type="ECO:0000313" key="7">
    <source>
        <dbReference type="EMBL" id="KAF3043959.1"/>
    </source>
</evidence>
<feature type="compositionally biased region" description="Low complexity" evidence="5">
    <location>
        <begin position="299"/>
        <end position="326"/>
    </location>
</feature>
<feature type="region of interest" description="Disordered" evidence="5">
    <location>
        <begin position="81"/>
        <end position="326"/>
    </location>
</feature>
<evidence type="ECO:0000256" key="3">
    <source>
        <dbReference type="ARBA" id="ARBA00022989"/>
    </source>
</evidence>
<dbReference type="PROSITE" id="PS51469">
    <property type="entry name" value="SUN"/>
    <property type="match status" value="1"/>
</dbReference>
<feature type="domain" description="SUN" evidence="6">
    <location>
        <begin position="620"/>
        <end position="804"/>
    </location>
</feature>
<comment type="subcellular location">
    <subcellularLocation>
        <location evidence="1">Membrane</location>
    </subcellularLocation>
</comment>
<keyword evidence="3" id="KW-1133">Transmembrane helix</keyword>
<organism evidence="7 8">
    <name type="scientific">Didymella heteroderae</name>
    <dbReference type="NCBI Taxonomy" id="1769908"/>
    <lineage>
        <taxon>Eukaryota</taxon>
        <taxon>Fungi</taxon>
        <taxon>Dikarya</taxon>
        <taxon>Ascomycota</taxon>
        <taxon>Pezizomycotina</taxon>
        <taxon>Dothideomycetes</taxon>
        <taxon>Pleosporomycetidae</taxon>
        <taxon>Pleosporales</taxon>
        <taxon>Pleosporineae</taxon>
        <taxon>Didymellaceae</taxon>
        <taxon>Didymella</taxon>
    </lineage>
</organism>
<dbReference type="InterPro" id="IPR045119">
    <property type="entry name" value="SUN1-5"/>
</dbReference>
<dbReference type="Proteomes" id="UP000758155">
    <property type="component" value="Unassembled WGS sequence"/>
</dbReference>
<dbReference type="EMBL" id="SWKV01000010">
    <property type="protein sequence ID" value="KAF3043959.1"/>
    <property type="molecule type" value="Genomic_DNA"/>
</dbReference>
<feature type="compositionally biased region" description="Polar residues" evidence="5">
    <location>
        <begin position="193"/>
        <end position="208"/>
    </location>
</feature>
<dbReference type="GO" id="GO:0034993">
    <property type="term" value="C:meiotic nuclear membrane microtubule tethering complex"/>
    <property type="evidence" value="ECO:0007669"/>
    <property type="project" value="TreeGrafter"/>
</dbReference>
<sequence length="816" mass="90890">MSQSAGLGGPTPRRSGRLSSKAGSLIEQSVVTTMTSGGTRQRRQGPLTKVKARRSNAYGASGRVGAAEELSITATGFAQAFQNQRGDAVARDDDDDDDEEEDAEEDESVDELNNETRMSGALNGQNTQETRKKQMTRKSPVHERSSPPPRVPVPFTFSETPEVPLSDDDLAFSIGNTSKSFGMEHEAGMLQDPQPQRRNFLRSSSQQPTPVPRSTLRLVGQSSRVLPRAKPTPDKAAIDESIEDLLAEERARLQREGPPPPRPRPTLHTISRLAPLPESRSVQRPEPQTELRVEPRPNPQSQPQAERQPEPQAGLQPQPQVQARPQPNRLQAIKQWLGQVEPSSEVEASEILEDEPEWPYLSLLQNAFWAVMAIAGILLLSTVLSTAFSDPTRSVGLHTAVANRMSTAWYDLADWIQPAQRKYNETNVLLTWLHGDGTNDDHLMWSRMWKNHQEYAAKFDSVDSAIESIKQDLPELIVVRRQSGGRLEITDDFWNALLSKAQSKGSDATWIEFLKANSRKVQALDSKPVDAGTTTRPQIIGREEFMKTVRQHYENISTDVDQKIVEALKTHETKVKTMIQAEARKTLMDSIRLQSLAQSNLVASYELNLKKPNYFSTGLGALIEPGRTSSTYDNGSSSLVSLFIGRTRRANPPKAALTKWEDFGDCWCAAPNPMRGYARLGVSLPRYMYPKQVTVEHAPMSMSPNGNIGNAPRSIELWAETDQPIKQLYGQGHNECLDFGDLKGHGYVCLGKFKYNVHASNHIQTFDLDAELSVPTSRVVVQVTSNWGAPNTCIYRVRLHGDDAEEKYNYDVTLNE</sequence>
<dbReference type="PANTHER" id="PTHR12911:SF8">
    <property type="entry name" value="KLAROID PROTEIN-RELATED"/>
    <property type="match status" value="1"/>
</dbReference>
<dbReference type="Pfam" id="PF07738">
    <property type="entry name" value="Sad1_UNC"/>
    <property type="match status" value="1"/>
</dbReference>
<dbReference type="GO" id="GO:0043495">
    <property type="term" value="F:protein-membrane adaptor activity"/>
    <property type="evidence" value="ECO:0007669"/>
    <property type="project" value="TreeGrafter"/>
</dbReference>
<evidence type="ECO:0000256" key="2">
    <source>
        <dbReference type="ARBA" id="ARBA00022692"/>
    </source>
</evidence>
<evidence type="ECO:0000256" key="1">
    <source>
        <dbReference type="ARBA" id="ARBA00004370"/>
    </source>
</evidence>
<name>A0A9P4WVB8_9PLEO</name>
<keyword evidence="2" id="KW-0812">Transmembrane</keyword>
<feature type="compositionally biased region" description="Polar residues" evidence="5">
    <location>
        <begin position="17"/>
        <end position="39"/>
    </location>
</feature>
<reference evidence="7" key="1">
    <citation type="submission" date="2019-04" db="EMBL/GenBank/DDBJ databases">
        <title>Sequencing of skin fungus with MAO and IRED activity.</title>
        <authorList>
            <person name="Marsaioli A.J."/>
            <person name="Bonatto J.M.C."/>
            <person name="Reis Junior O."/>
        </authorList>
    </citation>
    <scope>NUCLEOTIDE SEQUENCE</scope>
    <source>
        <strain evidence="7">28M1</strain>
    </source>
</reference>
<dbReference type="InterPro" id="IPR012919">
    <property type="entry name" value="SUN_dom"/>
</dbReference>
<dbReference type="OrthoDB" id="342281at2759"/>
<keyword evidence="8" id="KW-1185">Reference proteome</keyword>
<proteinExistence type="predicted"/>
<evidence type="ECO:0000259" key="6">
    <source>
        <dbReference type="PROSITE" id="PS51469"/>
    </source>
</evidence>
<keyword evidence="4" id="KW-0472">Membrane</keyword>
<accession>A0A9P4WVB8</accession>
<evidence type="ECO:0000256" key="5">
    <source>
        <dbReference type="SAM" id="MobiDB-lite"/>
    </source>
</evidence>
<protein>
    <recommendedName>
        <fullName evidence="6">SUN domain-containing protein</fullName>
    </recommendedName>
</protein>
<feature type="compositionally biased region" description="Basic and acidic residues" evidence="5">
    <location>
        <begin position="281"/>
        <end position="295"/>
    </location>
</feature>
<feature type="compositionally biased region" description="Acidic residues" evidence="5">
    <location>
        <begin position="92"/>
        <end position="113"/>
    </location>
</feature>
<gene>
    <name evidence="7" type="ORF">E8E12_001378</name>
</gene>
<dbReference type="PANTHER" id="PTHR12911">
    <property type="entry name" value="SAD1/UNC-84-LIKE PROTEIN-RELATED"/>
    <property type="match status" value="1"/>
</dbReference>
<evidence type="ECO:0000256" key="4">
    <source>
        <dbReference type="ARBA" id="ARBA00023136"/>
    </source>
</evidence>
<comment type="caution">
    <text evidence="7">The sequence shown here is derived from an EMBL/GenBank/DDBJ whole genome shotgun (WGS) entry which is preliminary data.</text>
</comment>
<dbReference type="Gene3D" id="2.60.120.260">
    <property type="entry name" value="Galactose-binding domain-like"/>
    <property type="match status" value="1"/>
</dbReference>
<dbReference type="AlphaFoldDB" id="A0A9P4WVB8"/>